<evidence type="ECO:0000313" key="8">
    <source>
        <dbReference type="Proteomes" id="UP000469763"/>
    </source>
</evidence>
<dbReference type="InterPro" id="IPR020846">
    <property type="entry name" value="MFS_dom"/>
</dbReference>
<feature type="transmembrane region" description="Helical" evidence="5">
    <location>
        <begin position="89"/>
        <end position="107"/>
    </location>
</feature>
<keyword evidence="4 5" id="KW-0472">Membrane</keyword>
<feature type="transmembrane region" description="Helical" evidence="5">
    <location>
        <begin position="317"/>
        <end position="336"/>
    </location>
</feature>
<proteinExistence type="predicted"/>
<dbReference type="PANTHER" id="PTHR23508">
    <property type="entry name" value="CARBOXYLIC ACID TRANSPORTER PROTEIN HOMOLOG"/>
    <property type="match status" value="1"/>
</dbReference>
<feature type="transmembrane region" description="Helical" evidence="5">
    <location>
        <begin position="60"/>
        <end position="77"/>
    </location>
</feature>
<dbReference type="GO" id="GO:0046943">
    <property type="term" value="F:carboxylic acid transmembrane transporter activity"/>
    <property type="evidence" value="ECO:0007669"/>
    <property type="project" value="TreeGrafter"/>
</dbReference>
<evidence type="ECO:0000256" key="2">
    <source>
        <dbReference type="ARBA" id="ARBA00022692"/>
    </source>
</evidence>
<dbReference type="InterPro" id="IPR005829">
    <property type="entry name" value="Sugar_transporter_CS"/>
</dbReference>
<feature type="transmembrane region" description="Helical" evidence="5">
    <location>
        <begin position="113"/>
        <end position="137"/>
    </location>
</feature>
<feature type="transmembrane region" description="Helical" evidence="5">
    <location>
        <begin position="252"/>
        <end position="273"/>
    </location>
</feature>
<keyword evidence="2 5" id="KW-0812">Transmembrane</keyword>
<feature type="transmembrane region" description="Helical" evidence="5">
    <location>
        <begin position="35"/>
        <end position="54"/>
    </location>
</feature>
<feature type="transmembrane region" description="Helical" evidence="5">
    <location>
        <begin position="285"/>
        <end position="305"/>
    </location>
</feature>
<feature type="transmembrane region" description="Helical" evidence="5">
    <location>
        <begin position="149"/>
        <end position="171"/>
    </location>
</feature>
<dbReference type="OrthoDB" id="9787026at2"/>
<evidence type="ECO:0000313" key="7">
    <source>
        <dbReference type="EMBL" id="NEG77886.1"/>
    </source>
</evidence>
<dbReference type="PROSITE" id="PS00216">
    <property type="entry name" value="SUGAR_TRANSPORT_1"/>
    <property type="match status" value="1"/>
</dbReference>
<dbReference type="RefSeq" id="WP_152350484.1">
    <property type="nucleotide sequence ID" value="NZ_WBSN01000009.1"/>
</dbReference>
<dbReference type="Proteomes" id="UP000469763">
    <property type="component" value="Unassembled WGS sequence"/>
</dbReference>
<comment type="subcellular location">
    <subcellularLocation>
        <location evidence="1">Cell membrane</location>
        <topology evidence="1">Multi-pass membrane protein</topology>
    </subcellularLocation>
</comment>
<feature type="transmembrane region" description="Helical" evidence="5">
    <location>
        <begin position="342"/>
        <end position="365"/>
    </location>
</feature>
<feature type="transmembrane region" description="Helical" evidence="5">
    <location>
        <begin position="411"/>
        <end position="435"/>
    </location>
</feature>
<dbReference type="EMBL" id="WHZY01000003">
    <property type="protein sequence ID" value="NEG77886.1"/>
    <property type="molecule type" value="Genomic_DNA"/>
</dbReference>
<accession>A0A7K3TG34</accession>
<dbReference type="Pfam" id="PF00083">
    <property type="entry name" value="Sugar_tr"/>
    <property type="match status" value="1"/>
</dbReference>
<sequence>MASAATAYEQIDSRPLTGHQRSVIALMVMSNVSEFFDMFLIGFVVSVLTAAWRLTGFEAGAILACSGLGTVIGSVLWGHLADRLGRKRAHAWCIACFVGFTVVSVFLPDRAWLALALLRVGVGVGVGGMNITSIPYVQEFVPTRHRGLLSGLVSVFIPVGMLLGAAAQGLVGDDWRALMAFGAIPALLLVWLRMVPESPRYWQMAGRPDKAREALAWAMEIPVEQVAALPGRPAAPDPARWRTVFTCHGRSLAIVGVGSFCFILGGFAVQSWGQTLLKDAFGFPTRMVALLFVGVSLADVAGRLASAWLADAIGRRATMFVFGMIGAAGCFAAAFLRTSGWAFYAAVLVVMTFGDGVFGILNAFGGEQFPNDVRSTALGLGYGFGATAKVVGPAFMGLLVGGGYVSQRIDITVVTTAFAFFGACMALGSVVYLFARETRGRELESL</sequence>
<gene>
    <name evidence="7" type="ORF">GFD22_02605</name>
</gene>
<dbReference type="GO" id="GO:0005886">
    <property type="term" value="C:plasma membrane"/>
    <property type="evidence" value="ECO:0007669"/>
    <property type="project" value="UniProtKB-SubCell"/>
</dbReference>
<evidence type="ECO:0000256" key="3">
    <source>
        <dbReference type="ARBA" id="ARBA00022989"/>
    </source>
</evidence>
<keyword evidence="8" id="KW-1185">Reference proteome</keyword>
<evidence type="ECO:0000256" key="5">
    <source>
        <dbReference type="SAM" id="Phobius"/>
    </source>
</evidence>
<organism evidence="7 8">
    <name type="scientific">Bifidobacterium avesanii</name>
    <dbReference type="NCBI Taxonomy" id="1798157"/>
    <lineage>
        <taxon>Bacteria</taxon>
        <taxon>Bacillati</taxon>
        <taxon>Actinomycetota</taxon>
        <taxon>Actinomycetes</taxon>
        <taxon>Bifidobacteriales</taxon>
        <taxon>Bifidobacteriaceae</taxon>
        <taxon>Bifidobacterium</taxon>
    </lineage>
</organism>
<evidence type="ECO:0000259" key="6">
    <source>
        <dbReference type="PROSITE" id="PS50850"/>
    </source>
</evidence>
<dbReference type="PANTHER" id="PTHR23508:SF10">
    <property type="entry name" value="CARBOXYLIC ACID TRANSPORTER PROTEIN HOMOLOG"/>
    <property type="match status" value="1"/>
</dbReference>
<dbReference type="SUPFAM" id="SSF103473">
    <property type="entry name" value="MFS general substrate transporter"/>
    <property type="match status" value="1"/>
</dbReference>
<evidence type="ECO:0000256" key="4">
    <source>
        <dbReference type="ARBA" id="ARBA00023136"/>
    </source>
</evidence>
<evidence type="ECO:0000256" key="1">
    <source>
        <dbReference type="ARBA" id="ARBA00004651"/>
    </source>
</evidence>
<feature type="transmembrane region" description="Helical" evidence="5">
    <location>
        <begin position="377"/>
        <end position="405"/>
    </location>
</feature>
<feature type="domain" description="Major facilitator superfamily (MFS) profile" evidence="6">
    <location>
        <begin position="23"/>
        <end position="440"/>
    </location>
</feature>
<dbReference type="InterPro" id="IPR005828">
    <property type="entry name" value="MFS_sugar_transport-like"/>
</dbReference>
<name>A0A7K3TG34_9BIFI</name>
<dbReference type="InterPro" id="IPR036259">
    <property type="entry name" value="MFS_trans_sf"/>
</dbReference>
<reference evidence="7 8" key="1">
    <citation type="submission" date="2019-10" db="EMBL/GenBank/DDBJ databases">
        <title>Bifidobacterium from non-human primates.</title>
        <authorList>
            <person name="Modesto M."/>
        </authorList>
    </citation>
    <scope>NUCLEOTIDE SEQUENCE [LARGE SCALE GENOMIC DNA]</scope>
    <source>
        <strain evidence="7 8">TREC</strain>
    </source>
</reference>
<dbReference type="CDD" id="cd17316">
    <property type="entry name" value="MFS_SV2_like"/>
    <property type="match status" value="1"/>
</dbReference>
<dbReference type="PROSITE" id="PS50850">
    <property type="entry name" value="MFS"/>
    <property type="match status" value="1"/>
</dbReference>
<protein>
    <submittedName>
        <fullName evidence="7">MFS transporter</fullName>
    </submittedName>
</protein>
<dbReference type="Gene3D" id="1.20.1250.20">
    <property type="entry name" value="MFS general substrate transporter like domains"/>
    <property type="match status" value="1"/>
</dbReference>
<feature type="transmembrane region" description="Helical" evidence="5">
    <location>
        <begin position="177"/>
        <end position="195"/>
    </location>
</feature>
<dbReference type="AlphaFoldDB" id="A0A7K3TG34"/>
<keyword evidence="3 5" id="KW-1133">Transmembrane helix</keyword>
<comment type="caution">
    <text evidence="7">The sequence shown here is derived from an EMBL/GenBank/DDBJ whole genome shotgun (WGS) entry which is preliminary data.</text>
</comment>